<dbReference type="GO" id="GO:0006914">
    <property type="term" value="P:autophagy"/>
    <property type="evidence" value="ECO:0007669"/>
    <property type="project" value="TreeGrafter"/>
</dbReference>
<dbReference type="AlphaFoldDB" id="A0A075AW08"/>
<dbReference type="PANTHER" id="PTHR12894:SF27">
    <property type="entry name" value="TRANSFORMING GROWTH FACTOR-BETA RECEPTOR-ASSOCIATED PROTEIN 1"/>
    <property type="match status" value="1"/>
</dbReference>
<evidence type="ECO:0000256" key="4">
    <source>
        <dbReference type="ARBA" id="ARBA00022927"/>
    </source>
</evidence>
<dbReference type="STRING" id="988480.A0A075AW08"/>
<keyword evidence="4" id="KW-0653">Protein transport</keyword>
<dbReference type="Proteomes" id="UP000030755">
    <property type="component" value="Unassembled WGS sequence"/>
</dbReference>
<dbReference type="InterPro" id="IPR032914">
    <property type="entry name" value="Vam6/VPS39/TRAP1"/>
</dbReference>
<comment type="subcellular location">
    <subcellularLocation>
        <location evidence="1">Cytoplasm</location>
    </subcellularLocation>
</comment>
<feature type="non-terminal residue" evidence="6">
    <location>
        <position position="462"/>
    </location>
</feature>
<dbReference type="GO" id="GO:0034058">
    <property type="term" value="P:endosomal vesicle fusion"/>
    <property type="evidence" value="ECO:0007669"/>
    <property type="project" value="TreeGrafter"/>
</dbReference>
<evidence type="ECO:0000256" key="3">
    <source>
        <dbReference type="ARBA" id="ARBA00022490"/>
    </source>
</evidence>
<keyword evidence="7" id="KW-1185">Reference proteome</keyword>
<gene>
    <name evidence="6" type="ORF">O9G_005763</name>
</gene>
<dbReference type="HOGENOM" id="CLU_593934_0_0_1"/>
<accession>A0A075AW08</accession>
<protein>
    <recommendedName>
        <fullName evidence="5">CNH domain-containing protein</fullName>
    </recommendedName>
</protein>
<dbReference type="InterPro" id="IPR001180">
    <property type="entry name" value="CNH_dom"/>
</dbReference>
<name>A0A075AW08_ROZAC</name>
<evidence type="ECO:0000259" key="5">
    <source>
        <dbReference type="Pfam" id="PF00780"/>
    </source>
</evidence>
<keyword evidence="3" id="KW-0963">Cytoplasm</keyword>
<proteinExistence type="predicted"/>
<feature type="domain" description="CNH" evidence="5">
    <location>
        <begin position="91"/>
        <end position="254"/>
    </location>
</feature>
<evidence type="ECO:0000256" key="2">
    <source>
        <dbReference type="ARBA" id="ARBA00022448"/>
    </source>
</evidence>
<dbReference type="Pfam" id="PF00780">
    <property type="entry name" value="CNH"/>
    <property type="match status" value="1"/>
</dbReference>
<dbReference type="GO" id="GO:0015031">
    <property type="term" value="P:protein transport"/>
    <property type="evidence" value="ECO:0007669"/>
    <property type="project" value="UniProtKB-KW"/>
</dbReference>
<evidence type="ECO:0000256" key="1">
    <source>
        <dbReference type="ARBA" id="ARBA00004496"/>
    </source>
</evidence>
<dbReference type="OrthoDB" id="5325112at2759"/>
<dbReference type="PANTHER" id="PTHR12894">
    <property type="entry name" value="CNH DOMAIN CONTAINING"/>
    <property type="match status" value="1"/>
</dbReference>
<evidence type="ECO:0000313" key="6">
    <source>
        <dbReference type="EMBL" id="EPZ34445.1"/>
    </source>
</evidence>
<reference evidence="6 7" key="1">
    <citation type="journal article" date="2013" name="Curr. Biol.">
        <title>Shared signatures of parasitism and phylogenomics unite Cryptomycota and microsporidia.</title>
        <authorList>
            <person name="James T.Y."/>
            <person name="Pelin A."/>
            <person name="Bonen L."/>
            <person name="Ahrendt S."/>
            <person name="Sain D."/>
            <person name="Corradi N."/>
            <person name="Stajich J.E."/>
        </authorList>
    </citation>
    <scope>NUCLEOTIDE SEQUENCE [LARGE SCALE GENOMIC DNA]</scope>
    <source>
        <strain evidence="6 7">CSF55</strain>
    </source>
</reference>
<dbReference type="GO" id="GO:0016020">
    <property type="term" value="C:membrane"/>
    <property type="evidence" value="ECO:0007669"/>
    <property type="project" value="TreeGrafter"/>
</dbReference>
<dbReference type="GO" id="GO:0005737">
    <property type="term" value="C:cytoplasm"/>
    <property type="evidence" value="ECO:0007669"/>
    <property type="project" value="UniProtKB-SubCell"/>
</dbReference>
<organism evidence="6 7">
    <name type="scientific">Rozella allomycis (strain CSF55)</name>
    <dbReference type="NCBI Taxonomy" id="988480"/>
    <lineage>
        <taxon>Eukaryota</taxon>
        <taxon>Fungi</taxon>
        <taxon>Fungi incertae sedis</taxon>
        <taxon>Cryptomycota</taxon>
        <taxon>Cryptomycota incertae sedis</taxon>
        <taxon>Rozella</taxon>
    </lineage>
</organism>
<sequence length="462" mass="53631">MEPFSLSILLPEITDSTSNDQISATCITSQDDYILLGTNDGQLLLYKKKDEMVEYLMRRGMGVGKKDVKRIEIVGGYKFPELKPVGGNSTLKGVEWFESVVSVIADVKRVEVVVSRRRMFQFCKFYNGRFELVQEIELMETPDVFCVNEYMGCYGCNGRYKIIQFKNNEIIELIGYENRPFIRMINEGFLVVTGMLGIFVDGSGNAIRNTLHFMNAIVAIEVKEFHVVALTEENILIYNSVQGDLCQTIPIPMNNVKCMGRINDELIGFCCNKTIFSIIPLPIDKKIIRLIENLEIEEAMKLFESEEYLKNRKDELIYEKFGSFYLNQGMFDVAKEMFEKIKDLSLIIELSIDEKKIEKLLNEIIENQFQGKREMFEILKVNLFEMIKDLFQSKENYLDLIKFFLNTNKIDDLKIIDLLIKNKSLVALSSFYEKNLMEKELFDLWRSNESLVSLDYFIQSLS</sequence>
<evidence type="ECO:0000313" key="7">
    <source>
        <dbReference type="Proteomes" id="UP000030755"/>
    </source>
</evidence>
<keyword evidence="2" id="KW-0813">Transport</keyword>
<dbReference type="EMBL" id="KE560956">
    <property type="protein sequence ID" value="EPZ34445.1"/>
    <property type="molecule type" value="Genomic_DNA"/>
</dbReference>